<comment type="caution">
    <text evidence="13">The sequence shown here is derived from an EMBL/GenBank/DDBJ whole genome shotgun (WGS) entry which is preliminary data.</text>
</comment>
<dbReference type="Gene3D" id="3.40.50.720">
    <property type="entry name" value="NAD(P)-binding Rossmann-like Domain"/>
    <property type="match status" value="1"/>
</dbReference>
<dbReference type="PROSITE" id="PS51257">
    <property type="entry name" value="PROKAR_LIPOPROTEIN"/>
    <property type="match status" value="1"/>
</dbReference>
<dbReference type="InterPro" id="IPR005886">
    <property type="entry name" value="UDP_G4E"/>
</dbReference>
<dbReference type="EMBL" id="BLPG01000001">
    <property type="protein sequence ID" value="GFJ90014.1"/>
    <property type="molecule type" value="Genomic_DNA"/>
</dbReference>
<evidence type="ECO:0000256" key="11">
    <source>
        <dbReference type="ARBA" id="ARBA00033067"/>
    </source>
</evidence>
<reference evidence="13 14" key="1">
    <citation type="submission" date="2020-03" db="EMBL/GenBank/DDBJ databases">
        <title>Whole genome shotgun sequence of Phytohabitans rumicis NBRC 108638.</title>
        <authorList>
            <person name="Komaki H."/>
            <person name="Tamura T."/>
        </authorList>
    </citation>
    <scope>NUCLEOTIDE SEQUENCE [LARGE SCALE GENOMIC DNA]</scope>
    <source>
        <strain evidence="13 14">NBRC 108638</strain>
    </source>
</reference>
<dbReference type="RefSeq" id="WP_173077462.1">
    <property type="nucleotide sequence ID" value="NZ_BAABJB010000009.1"/>
</dbReference>
<dbReference type="GO" id="GO:0006012">
    <property type="term" value="P:galactose metabolic process"/>
    <property type="evidence" value="ECO:0007669"/>
    <property type="project" value="UniProtKB-UniPathway"/>
</dbReference>
<name>A0A6V8L1K8_9ACTN</name>
<comment type="catalytic activity">
    <reaction evidence="1">
        <text>UDP-alpha-D-glucose = UDP-alpha-D-galactose</text>
        <dbReference type="Rhea" id="RHEA:22168"/>
        <dbReference type="ChEBI" id="CHEBI:58885"/>
        <dbReference type="ChEBI" id="CHEBI:66914"/>
        <dbReference type="EC" id="5.1.3.2"/>
    </reaction>
</comment>
<keyword evidence="8" id="KW-0413">Isomerase</keyword>
<dbReference type="Pfam" id="PF01370">
    <property type="entry name" value="Epimerase"/>
    <property type="match status" value="1"/>
</dbReference>
<evidence type="ECO:0000256" key="7">
    <source>
        <dbReference type="ARBA" id="ARBA00023027"/>
    </source>
</evidence>
<accession>A0A6V8L1K8</accession>
<reference evidence="13 14" key="2">
    <citation type="submission" date="2020-03" db="EMBL/GenBank/DDBJ databases">
        <authorList>
            <person name="Ichikawa N."/>
            <person name="Kimura A."/>
            <person name="Kitahashi Y."/>
            <person name="Uohara A."/>
        </authorList>
    </citation>
    <scope>NUCLEOTIDE SEQUENCE [LARGE SCALE GENOMIC DNA]</scope>
    <source>
        <strain evidence="13 14">NBRC 108638</strain>
    </source>
</reference>
<sequence>MKVLVAGGAGFIGSTIASACLDDGITPVVLDNLSTGRAEFARDRIFYRGDIADRQLLEKIFAEHPDIAAAVHCAAAIVVPESVADPLRYYGENVGKTVELLAGLVENGCGRVLFSSSAAIYQPGADFTVDESSPIAPTSPYAQSKAMVEQILADCARAYPVRTMSLRYFNPIGADPAMRTGLQLPQPTHVLGRMIEAANTGEPFQLTGTDWPTRDGSGIRDYVHVWDLAQAHVRALRRFDAILPAEAEPASTTINLGTGNGTTVREFVAAFEAVLGRPVAVREVPRRPGDSAGTFTTSARSWELLGWRPALSVEDGIRHSLRWAAMRDSVLGVAEDQPVEVVAYG</sequence>
<dbReference type="Proteomes" id="UP000482960">
    <property type="component" value="Unassembled WGS sequence"/>
</dbReference>
<dbReference type="PANTHER" id="PTHR43725:SF53">
    <property type="entry name" value="UDP-ARABINOSE 4-EPIMERASE 1"/>
    <property type="match status" value="1"/>
</dbReference>
<comment type="cofactor">
    <cofactor evidence="2">
        <name>NAD(+)</name>
        <dbReference type="ChEBI" id="CHEBI:57540"/>
    </cofactor>
</comment>
<dbReference type="NCBIfam" id="TIGR01179">
    <property type="entry name" value="galE"/>
    <property type="match status" value="1"/>
</dbReference>
<comment type="similarity">
    <text evidence="4">Belongs to the NAD(P)-dependent epimerase/dehydratase family.</text>
</comment>
<dbReference type="GO" id="GO:0003978">
    <property type="term" value="F:UDP-glucose 4-epimerase activity"/>
    <property type="evidence" value="ECO:0007669"/>
    <property type="project" value="UniProtKB-EC"/>
</dbReference>
<keyword evidence="7" id="KW-0520">NAD</keyword>
<dbReference type="EC" id="5.1.3.2" evidence="5"/>
<evidence type="ECO:0000256" key="9">
    <source>
        <dbReference type="ARBA" id="ARBA00023277"/>
    </source>
</evidence>
<dbReference type="Gene3D" id="3.90.25.10">
    <property type="entry name" value="UDP-galactose 4-epimerase, domain 1"/>
    <property type="match status" value="1"/>
</dbReference>
<evidence type="ECO:0000256" key="5">
    <source>
        <dbReference type="ARBA" id="ARBA00013189"/>
    </source>
</evidence>
<keyword evidence="9" id="KW-0119">Carbohydrate metabolism</keyword>
<evidence type="ECO:0000256" key="8">
    <source>
        <dbReference type="ARBA" id="ARBA00023235"/>
    </source>
</evidence>
<evidence type="ECO:0000259" key="12">
    <source>
        <dbReference type="Pfam" id="PF01370"/>
    </source>
</evidence>
<evidence type="ECO:0000256" key="2">
    <source>
        <dbReference type="ARBA" id="ARBA00001911"/>
    </source>
</evidence>
<evidence type="ECO:0000313" key="14">
    <source>
        <dbReference type="Proteomes" id="UP000482960"/>
    </source>
</evidence>
<dbReference type="AlphaFoldDB" id="A0A6V8L1K8"/>
<evidence type="ECO:0000256" key="1">
    <source>
        <dbReference type="ARBA" id="ARBA00000083"/>
    </source>
</evidence>
<proteinExistence type="inferred from homology"/>
<evidence type="ECO:0000313" key="13">
    <source>
        <dbReference type="EMBL" id="GFJ90014.1"/>
    </source>
</evidence>
<dbReference type="SUPFAM" id="SSF51735">
    <property type="entry name" value="NAD(P)-binding Rossmann-fold domains"/>
    <property type="match status" value="1"/>
</dbReference>
<evidence type="ECO:0000256" key="4">
    <source>
        <dbReference type="ARBA" id="ARBA00007637"/>
    </source>
</evidence>
<dbReference type="UniPathway" id="UPA00214"/>
<evidence type="ECO:0000256" key="10">
    <source>
        <dbReference type="ARBA" id="ARBA00031367"/>
    </source>
</evidence>
<protein>
    <recommendedName>
        <fullName evidence="6">UDP-glucose 4-epimerase</fullName>
        <ecNumber evidence="5">5.1.3.2</ecNumber>
    </recommendedName>
    <alternativeName>
        <fullName evidence="11">Galactowaldenase</fullName>
    </alternativeName>
    <alternativeName>
        <fullName evidence="10">UDP-galactose 4-epimerase</fullName>
    </alternativeName>
</protein>
<evidence type="ECO:0000256" key="6">
    <source>
        <dbReference type="ARBA" id="ARBA00018569"/>
    </source>
</evidence>
<dbReference type="InterPro" id="IPR036291">
    <property type="entry name" value="NAD(P)-bd_dom_sf"/>
</dbReference>
<dbReference type="PANTHER" id="PTHR43725">
    <property type="entry name" value="UDP-GLUCOSE 4-EPIMERASE"/>
    <property type="match status" value="1"/>
</dbReference>
<gene>
    <name evidence="13" type="primary">galE_1</name>
    <name evidence="13" type="ORF">Prum_036560</name>
</gene>
<feature type="domain" description="NAD-dependent epimerase/dehydratase" evidence="12">
    <location>
        <begin position="3"/>
        <end position="244"/>
    </location>
</feature>
<dbReference type="InterPro" id="IPR001509">
    <property type="entry name" value="Epimerase_deHydtase"/>
</dbReference>
<comment type="pathway">
    <text evidence="3">Carbohydrate metabolism; galactose metabolism.</text>
</comment>
<organism evidence="13 14">
    <name type="scientific">Phytohabitans rumicis</name>
    <dbReference type="NCBI Taxonomy" id="1076125"/>
    <lineage>
        <taxon>Bacteria</taxon>
        <taxon>Bacillati</taxon>
        <taxon>Actinomycetota</taxon>
        <taxon>Actinomycetes</taxon>
        <taxon>Micromonosporales</taxon>
        <taxon>Micromonosporaceae</taxon>
    </lineage>
</organism>
<keyword evidence="14" id="KW-1185">Reference proteome</keyword>
<evidence type="ECO:0000256" key="3">
    <source>
        <dbReference type="ARBA" id="ARBA00004947"/>
    </source>
</evidence>